<evidence type="ECO:0000256" key="1">
    <source>
        <dbReference type="ARBA" id="ARBA00006739"/>
    </source>
</evidence>
<organism evidence="6 7">
    <name type="scientific">Rhizobium soli</name>
    <dbReference type="NCBI Taxonomy" id="424798"/>
    <lineage>
        <taxon>Bacteria</taxon>
        <taxon>Pseudomonadati</taxon>
        <taxon>Pseudomonadota</taxon>
        <taxon>Alphaproteobacteria</taxon>
        <taxon>Hyphomicrobiales</taxon>
        <taxon>Rhizobiaceae</taxon>
        <taxon>Rhizobium/Agrobacterium group</taxon>
        <taxon>Rhizobium</taxon>
    </lineage>
</organism>
<evidence type="ECO:0000313" key="6">
    <source>
        <dbReference type="EMBL" id="MBB6510173.1"/>
    </source>
</evidence>
<evidence type="ECO:0000259" key="4">
    <source>
        <dbReference type="Pfam" id="PF00535"/>
    </source>
</evidence>
<dbReference type="SUPFAM" id="SSF53448">
    <property type="entry name" value="Nucleotide-diphospho-sugar transferases"/>
    <property type="match status" value="1"/>
</dbReference>
<proteinExistence type="inferred from homology"/>
<dbReference type="PANTHER" id="PTHR43179">
    <property type="entry name" value="RHAMNOSYLTRANSFERASE WBBL"/>
    <property type="match status" value="1"/>
</dbReference>
<dbReference type="GO" id="GO:0016757">
    <property type="term" value="F:glycosyltransferase activity"/>
    <property type="evidence" value="ECO:0007669"/>
    <property type="project" value="UniProtKB-KW"/>
</dbReference>
<protein>
    <submittedName>
        <fullName evidence="6">GT2 family glycosyltransferase</fullName>
    </submittedName>
</protein>
<comment type="similarity">
    <text evidence="1">Belongs to the glycosyltransferase 2 family.</text>
</comment>
<dbReference type="AlphaFoldDB" id="A0A7X0JM71"/>
<dbReference type="InterPro" id="IPR027791">
    <property type="entry name" value="Galactosyl_T_C"/>
</dbReference>
<keyword evidence="3 6" id="KW-0808">Transferase</keyword>
<dbReference type="Proteomes" id="UP000585437">
    <property type="component" value="Unassembled WGS sequence"/>
</dbReference>
<evidence type="ECO:0000256" key="3">
    <source>
        <dbReference type="ARBA" id="ARBA00022679"/>
    </source>
</evidence>
<dbReference type="Pfam" id="PF00535">
    <property type="entry name" value="Glycos_transf_2"/>
    <property type="match status" value="1"/>
</dbReference>
<name>A0A7X0JM71_9HYPH</name>
<dbReference type="InterPro" id="IPR029044">
    <property type="entry name" value="Nucleotide-diphossugar_trans"/>
</dbReference>
<sequence>MSLSVLTLVRGRERHLANLMRSLGEQSCLPTELVIAWMQPEPFEDLPSLPFPVKHVFVEGEDLPLAKARNAAANAASGDTLMFLDVDCIASPTVVESYSAALNEHDGICLSEVLYLPAEVTDFRGDYGVLDELGKPHVSKPRFPEFGRVEQEPDGGQLWGLSFALRKSTWQAIGGMDERFVGYGGEETDFAASAEQAGVKTYRVGGARVYHQHHPVLIPPLHNFDPILRNARLFQEKHGRWCMGYWLGQFREAGLIRWEEDGDALDVLRFPDPTEIEAARQPGTVLYS</sequence>
<feature type="domain" description="Glycosyltransferase 2-like" evidence="4">
    <location>
        <begin position="55"/>
        <end position="110"/>
    </location>
</feature>
<dbReference type="RefSeq" id="WP_184655443.1">
    <property type="nucleotide sequence ID" value="NZ_JACHBU010000007.1"/>
</dbReference>
<dbReference type="PANTHER" id="PTHR43179:SF12">
    <property type="entry name" value="GALACTOFURANOSYLTRANSFERASE GLFT2"/>
    <property type="match status" value="1"/>
</dbReference>
<gene>
    <name evidence="6" type="ORF">F4695_003559</name>
</gene>
<dbReference type="Gene3D" id="3.90.550.10">
    <property type="entry name" value="Spore Coat Polysaccharide Biosynthesis Protein SpsA, Chain A"/>
    <property type="match status" value="1"/>
</dbReference>
<reference evidence="6 7" key="1">
    <citation type="submission" date="2020-08" db="EMBL/GenBank/DDBJ databases">
        <title>The Agave Microbiome: Exploring the role of microbial communities in plant adaptations to desert environments.</title>
        <authorList>
            <person name="Partida-Martinez L.P."/>
        </authorList>
    </citation>
    <scope>NUCLEOTIDE SEQUENCE [LARGE SCALE GENOMIC DNA]</scope>
    <source>
        <strain evidence="6 7">AS3.12</strain>
    </source>
</reference>
<evidence type="ECO:0000259" key="5">
    <source>
        <dbReference type="Pfam" id="PF02709"/>
    </source>
</evidence>
<evidence type="ECO:0000256" key="2">
    <source>
        <dbReference type="ARBA" id="ARBA00022676"/>
    </source>
</evidence>
<accession>A0A7X0JM71</accession>
<keyword evidence="2" id="KW-0328">Glycosyltransferase</keyword>
<keyword evidence="7" id="KW-1185">Reference proteome</keyword>
<dbReference type="InterPro" id="IPR001173">
    <property type="entry name" value="Glyco_trans_2-like"/>
</dbReference>
<comment type="caution">
    <text evidence="6">The sequence shown here is derived from an EMBL/GenBank/DDBJ whole genome shotgun (WGS) entry which is preliminary data.</text>
</comment>
<feature type="domain" description="Galactosyltransferase C-terminal" evidence="5">
    <location>
        <begin position="157"/>
        <end position="214"/>
    </location>
</feature>
<dbReference type="Pfam" id="PF02709">
    <property type="entry name" value="Glyco_transf_7C"/>
    <property type="match status" value="1"/>
</dbReference>
<evidence type="ECO:0000313" key="7">
    <source>
        <dbReference type="Proteomes" id="UP000585437"/>
    </source>
</evidence>
<dbReference type="EMBL" id="JACHBU010000007">
    <property type="protein sequence ID" value="MBB6510173.1"/>
    <property type="molecule type" value="Genomic_DNA"/>
</dbReference>